<accession>A0A1C7NBJ2</accession>
<comment type="subcellular location">
    <subcellularLocation>
        <location evidence="1">Nucleus</location>
    </subcellularLocation>
</comment>
<evidence type="ECO:0000256" key="4">
    <source>
        <dbReference type="ARBA" id="ARBA00022771"/>
    </source>
</evidence>
<keyword evidence="4 9" id="KW-0863">Zinc-finger</keyword>
<dbReference type="Pfam" id="PF00096">
    <property type="entry name" value="zf-C2H2"/>
    <property type="match status" value="1"/>
</dbReference>
<keyword evidence="12" id="KW-1185">Reference proteome</keyword>
<dbReference type="PROSITE" id="PS00028">
    <property type="entry name" value="ZINC_FINGER_C2H2_1"/>
    <property type="match status" value="1"/>
</dbReference>
<protein>
    <submittedName>
        <fullName evidence="11">Transcriptional regulator prz1</fullName>
    </submittedName>
</protein>
<keyword evidence="5" id="KW-0862">Zinc</keyword>
<comment type="caution">
    <text evidence="11">The sequence shown here is derived from an EMBL/GenBank/DDBJ whole genome shotgun (WGS) entry which is preliminary data.</text>
</comment>
<dbReference type="Gene3D" id="3.30.160.60">
    <property type="entry name" value="Classic Zinc Finger"/>
    <property type="match status" value="2"/>
</dbReference>
<dbReference type="InParanoid" id="A0A1C7NBJ2"/>
<keyword evidence="6" id="KW-0805">Transcription regulation</keyword>
<dbReference type="GO" id="GO:0000981">
    <property type="term" value="F:DNA-binding transcription factor activity, RNA polymerase II-specific"/>
    <property type="evidence" value="ECO:0007669"/>
    <property type="project" value="TreeGrafter"/>
</dbReference>
<dbReference type="PANTHER" id="PTHR14196">
    <property type="entry name" value="ODD-SKIPPED - RELATED"/>
    <property type="match status" value="1"/>
</dbReference>
<dbReference type="EMBL" id="LUGH01000337">
    <property type="protein sequence ID" value="OBZ86006.1"/>
    <property type="molecule type" value="Genomic_DNA"/>
</dbReference>
<evidence type="ECO:0000256" key="5">
    <source>
        <dbReference type="ARBA" id="ARBA00022833"/>
    </source>
</evidence>
<evidence type="ECO:0000256" key="9">
    <source>
        <dbReference type="PROSITE-ProRule" id="PRU00042"/>
    </source>
</evidence>
<dbReference type="GO" id="GO:0000977">
    <property type="term" value="F:RNA polymerase II transcription regulatory region sequence-specific DNA binding"/>
    <property type="evidence" value="ECO:0007669"/>
    <property type="project" value="TreeGrafter"/>
</dbReference>
<dbReference type="PANTHER" id="PTHR14196:SF0">
    <property type="entry name" value="PROTEIN BOWEL"/>
    <property type="match status" value="1"/>
</dbReference>
<evidence type="ECO:0000256" key="6">
    <source>
        <dbReference type="ARBA" id="ARBA00023015"/>
    </source>
</evidence>
<name>A0A1C7NBJ2_9FUNG</name>
<dbReference type="PROSITE" id="PS50157">
    <property type="entry name" value="ZINC_FINGER_C2H2_2"/>
    <property type="match status" value="2"/>
</dbReference>
<keyword evidence="3" id="KW-0677">Repeat</keyword>
<evidence type="ECO:0000256" key="8">
    <source>
        <dbReference type="ARBA" id="ARBA00023242"/>
    </source>
</evidence>
<gene>
    <name evidence="11" type="primary">prz1_5</name>
    <name evidence="11" type="ORF">A0J61_05944</name>
</gene>
<evidence type="ECO:0000256" key="1">
    <source>
        <dbReference type="ARBA" id="ARBA00004123"/>
    </source>
</evidence>
<keyword evidence="8" id="KW-0539">Nucleus</keyword>
<evidence type="ECO:0000259" key="10">
    <source>
        <dbReference type="PROSITE" id="PS50157"/>
    </source>
</evidence>
<evidence type="ECO:0000256" key="7">
    <source>
        <dbReference type="ARBA" id="ARBA00023163"/>
    </source>
</evidence>
<dbReference type="STRING" id="101091.A0A1C7NBJ2"/>
<dbReference type="GO" id="GO:0005634">
    <property type="term" value="C:nucleus"/>
    <property type="evidence" value="ECO:0007669"/>
    <property type="project" value="UniProtKB-SubCell"/>
</dbReference>
<dbReference type="FunFam" id="3.30.160.60:FF:000446">
    <property type="entry name" value="Zinc finger protein"/>
    <property type="match status" value="1"/>
</dbReference>
<sequence>MNNYLYTRNFTVVDQTFTLYNNQPYTKDFGSVMSNDYWTDDTTGFLDDCSFPTTFTTQPSMLTSSFTYPTLHSPSSTEFLTASQNTFPESVSASSSTRSSISLDSTPFLPIEHITSTTEAFIAQQQQQVPFVIDQTQFPVAERRQRNMRTELSKEVAEQPSLSKLGSFGTNYYHNETVKEKRKAYSCEHCKRSFARQYDVARHSRIHTGAKPYVCPCCQKAFARSDARIRHFRTEINCMEGAKKIKRYQHSKARPNMSS</sequence>
<dbReference type="SUPFAM" id="SSF57667">
    <property type="entry name" value="beta-beta-alpha zinc fingers"/>
    <property type="match status" value="1"/>
</dbReference>
<dbReference type="InterPro" id="IPR036236">
    <property type="entry name" value="Znf_C2H2_sf"/>
</dbReference>
<keyword evidence="7" id="KW-0804">Transcription</keyword>
<evidence type="ECO:0000313" key="12">
    <source>
        <dbReference type="Proteomes" id="UP000093000"/>
    </source>
</evidence>
<dbReference type="OrthoDB" id="8922241at2759"/>
<dbReference type="SMART" id="SM00355">
    <property type="entry name" value="ZnF_C2H2"/>
    <property type="match status" value="2"/>
</dbReference>
<proteinExistence type="predicted"/>
<evidence type="ECO:0000313" key="11">
    <source>
        <dbReference type="EMBL" id="OBZ86006.1"/>
    </source>
</evidence>
<dbReference type="GO" id="GO:0008270">
    <property type="term" value="F:zinc ion binding"/>
    <property type="evidence" value="ECO:0007669"/>
    <property type="project" value="UniProtKB-KW"/>
</dbReference>
<evidence type="ECO:0000256" key="2">
    <source>
        <dbReference type="ARBA" id="ARBA00022723"/>
    </source>
</evidence>
<feature type="domain" description="C2H2-type" evidence="10">
    <location>
        <begin position="185"/>
        <end position="212"/>
    </location>
</feature>
<dbReference type="Proteomes" id="UP000093000">
    <property type="component" value="Unassembled WGS sequence"/>
</dbReference>
<evidence type="ECO:0000256" key="3">
    <source>
        <dbReference type="ARBA" id="ARBA00022737"/>
    </source>
</evidence>
<dbReference type="InterPro" id="IPR050717">
    <property type="entry name" value="C2H2-ZF_Transcription_Reg"/>
</dbReference>
<dbReference type="AlphaFoldDB" id="A0A1C7NBJ2"/>
<organism evidence="11 12">
    <name type="scientific">Choanephora cucurbitarum</name>
    <dbReference type="NCBI Taxonomy" id="101091"/>
    <lineage>
        <taxon>Eukaryota</taxon>
        <taxon>Fungi</taxon>
        <taxon>Fungi incertae sedis</taxon>
        <taxon>Mucoromycota</taxon>
        <taxon>Mucoromycotina</taxon>
        <taxon>Mucoromycetes</taxon>
        <taxon>Mucorales</taxon>
        <taxon>Mucorineae</taxon>
        <taxon>Choanephoraceae</taxon>
        <taxon>Choanephoroideae</taxon>
        <taxon>Choanephora</taxon>
    </lineage>
</organism>
<feature type="domain" description="C2H2-type" evidence="10">
    <location>
        <begin position="213"/>
        <end position="244"/>
    </location>
</feature>
<dbReference type="InterPro" id="IPR013087">
    <property type="entry name" value="Znf_C2H2_type"/>
</dbReference>
<reference evidence="11 12" key="1">
    <citation type="submission" date="2016-03" db="EMBL/GenBank/DDBJ databases">
        <title>Choanephora cucurbitarum.</title>
        <authorList>
            <person name="Min B."/>
            <person name="Park H."/>
            <person name="Park J.-H."/>
            <person name="Shin H.-D."/>
            <person name="Choi I.-G."/>
        </authorList>
    </citation>
    <scope>NUCLEOTIDE SEQUENCE [LARGE SCALE GENOMIC DNA]</scope>
    <source>
        <strain evidence="11 12">KUS-F28377</strain>
    </source>
</reference>
<keyword evidence="2" id="KW-0479">Metal-binding</keyword>